<dbReference type="Gene3D" id="3.80.10.10">
    <property type="entry name" value="Ribonuclease Inhibitor"/>
    <property type="match status" value="1"/>
</dbReference>
<evidence type="ECO:0000313" key="2">
    <source>
        <dbReference type="Proteomes" id="UP000663888"/>
    </source>
</evidence>
<evidence type="ECO:0008006" key="3">
    <source>
        <dbReference type="Google" id="ProtNLM"/>
    </source>
</evidence>
<accession>A0A8H2XAR3</accession>
<dbReference type="EMBL" id="CAJMWX010000634">
    <property type="protein sequence ID" value="CAE6421861.1"/>
    <property type="molecule type" value="Genomic_DNA"/>
</dbReference>
<dbReference type="InterPro" id="IPR032675">
    <property type="entry name" value="LRR_dom_sf"/>
</dbReference>
<gene>
    <name evidence="1" type="ORF">RDB_LOCUS23904</name>
</gene>
<dbReference type="AlphaFoldDB" id="A0A8H2XAR3"/>
<dbReference type="SUPFAM" id="SSF52047">
    <property type="entry name" value="RNI-like"/>
    <property type="match status" value="1"/>
</dbReference>
<name>A0A8H2XAR3_9AGAM</name>
<proteinExistence type="predicted"/>
<dbReference type="Gene3D" id="1.20.1280.50">
    <property type="match status" value="1"/>
</dbReference>
<reference evidence="1" key="1">
    <citation type="submission" date="2021-01" db="EMBL/GenBank/DDBJ databases">
        <authorList>
            <person name="Kaushik A."/>
        </authorList>
    </citation>
    <scope>NUCLEOTIDE SEQUENCE</scope>
    <source>
        <strain evidence="1">AG4-R118</strain>
    </source>
</reference>
<comment type="caution">
    <text evidence="1">The sequence shown here is derived from an EMBL/GenBank/DDBJ whole genome shotgun (WGS) entry which is preliminary data.</text>
</comment>
<protein>
    <recommendedName>
        <fullName evidence="3">F-box domain-containing protein</fullName>
    </recommendedName>
</protein>
<dbReference type="InterPro" id="IPR036047">
    <property type="entry name" value="F-box-like_dom_sf"/>
</dbReference>
<dbReference type="Proteomes" id="UP000663888">
    <property type="component" value="Unassembled WGS sequence"/>
</dbReference>
<sequence length="465" mass="52596">MLESLLPEITLLIADYLPHPAVAVASLVCRSWRSRTIAILFRSVSLTSDSHITRFSHTIGNRADSPFSISQHIRSLAISSLRYDSITESGLASLVSCTSHLVQLRELRWELSFVPNNVKVLELFQAQCHQLELVALLVPKKLESGGTLGEYLCPMLKSPKFDNLVEFQLRMQYTPLYFDTDTSDPLNKMLANCPKLQSLRIHIVDCTGHITLFHINHLIASFDAELTLPFLRKLHILGDIGMTRESLMPSETGSPNFRGFLARYTHIEELCLDCVFLYDPPSDNPEHLAGALPSLKRFCGPDFICNILVRSSLAKQLECLSIQPVEVGPGKAFTPGGEYAILPLPKLKELDVRNLDCEDVFIILPMLLPVAPELETLAIESMYADEYATFLELFQYTPKLRQMSAFNLALKFDRSDPLHVTSRWVTKRGIEPLFEQMKEMCPQLVFTKPWVGSMMLDRENAKMMH</sequence>
<evidence type="ECO:0000313" key="1">
    <source>
        <dbReference type="EMBL" id="CAE6421861.1"/>
    </source>
</evidence>
<organism evidence="1 2">
    <name type="scientific">Rhizoctonia solani</name>
    <dbReference type="NCBI Taxonomy" id="456999"/>
    <lineage>
        <taxon>Eukaryota</taxon>
        <taxon>Fungi</taxon>
        <taxon>Dikarya</taxon>
        <taxon>Basidiomycota</taxon>
        <taxon>Agaricomycotina</taxon>
        <taxon>Agaricomycetes</taxon>
        <taxon>Cantharellales</taxon>
        <taxon>Ceratobasidiaceae</taxon>
        <taxon>Rhizoctonia</taxon>
    </lineage>
</organism>
<dbReference type="SUPFAM" id="SSF81383">
    <property type="entry name" value="F-box domain"/>
    <property type="match status" value="1"/>
</dbReference>